<keyword evidence="6 11" id="KW-0949">S-adenosyl-L-methionine</keyword>
<dbReference type="Gene3D" id="3.40.50.150">
    <property type="entry name" value="Vaccinia Virus protein VP39"/>
    <property type="match status" value="1"/>
</dbReference>
<reference evidence="13 14" key="1">
    <citation type="submission" date="2019-07" db="EMBL/GenBank/DDBJ databases">
        <title>Genome assembly of two rare yeast pathogens: Diutina rugosa and Trichomonascus ciferrii.</title>
        <authorList>
            <person name="Mixao V."/>
            <person name="Saus E."/>
            <person name="Hansen A."/>
            <person name="Lass-Flor C."/>
            <person name="Gabaldon T."/>
        </authorList>
    </citation>
    <scope>NUCLEOTIDE SEQUENCE [LARGE SCALE GENOMIC DNA]</scope>
    <source>
        <strain evidence="13 14">CBS 613</strain>
    </source>
</reference>
<keyword evidence="7 11" id="KW-0819">tRNA processing</keyword>
<keyword evidence="5 11" id="KW-0808">Transferase</keyword>
<evidence type="ECO:0000313" key="13">
    <source>
        <dbReference type="EMBL" id="KAA8896614.1"/>
    </source>
</evidence>
<comment type="subunit">
    <text evidence="11">Forms a complex with TRM82.</text>
</comment>
<feature type="binding site" evidence="11">
    <location>
        <begin position="108"/>
        <end position="109"/>
    </location>
    <ligand>
        <name>S-adenosyl-L-methionine</name>
        <dbReference type="ChEBI" id="CHEBI:59789"/>
    </ligand>
</feature>
<name>A0A642UC74_DIURU</name>
<dbReference type="OrthoDB" id="47276at2759"/>
<organism evidence="13 14">
    <name type="scientific">Diutina rugosa</name>
    <name type="common">Yeast</name>
    <name type="synonym">Candida rugosa</name>
    <dbReference type="NCBI Taxonomy" id="5481"/>
    <lineage>
        <taxon>Eukaryota</taxon>
        <taxon>Fungi</taxon>
        <taxon>Dikarya</taxon>
        <taxon>Ascomycota</taxon>
        <taxon>Saccharomycotina</taxon>
        <taxon>Pichiomycetes</taxon>
        <taxon>Debaryomycetaceae</taxon>
        <taxon>Diutina</taxon>
    </lineage>
</organism>
<keyword evidence="8 11" id="KW-0694">RNA-binding</keyword>
<feature type="binding site" evidence="11">
    <location>
        <position position="85"/>
    </location>
    <ligand>
        <name>S-adenosyl-L-methionine</name>
        <dbReference type="ChEBI" id="CHEBI:59789"/>
    </ligand>
</feature>
<dbReference type="AlphaFoldDB" id="A0A642UC74"/>
<comment type="function">
    <text evidence="11">Catalyzes the formation of N(7)-methylguanine at position 46 (m7G46) in tRNA.</text>
</comment>
<dbReference type="InterPro" id="IPR029063">
    <property type="entry name" value="SAM-dependent_MTases_sf"/>
</dbReference>
<dbReference type="InterPro" id="IPR003358">
    <property type="entry name" value="tRNA_(Gua-N-7)_MeTrfase_Trmb"/>
</dbReference>
<comment type="subcellular location">
    <subcellularLocation>
        <location evidence="2 11">Nucleus</location>
    </subcellularLocation>
</comment>
<feature type="compositionally biased region" description="Basic and acidic residues" evidence="12">
    <location>
        <begin position="1"/>
        <end position="18"/>
    </location>
</feature>
<keyword evidence="14" id="KW-1185">Reference proteome</keyword>
<evidence type="ECO:0000256" key="6">
    <source>
        <dbReference type="ARBA" id="ARBA00022691"/>
    </source>
</evidence>
<feature type="binding site" evidence="11">
    <location>
        <begin position="144"/>
        <end position="145"/>
    </location>
    <ligand>
        <name>S-adenosyl-L-methionine</name>
        <dbReference type="ChEBI" id="CHEBI:59789"/>
    </ligand>
</feature>
<keyword evidence="4 11" id="KW-0489">Methyltransferase</keyword>
<dbReference type="FunFam" id="3.40.50.150:FF:000060">
    <property type="entry name" value="tRNA (guanine-N(7)-)-methyltransferase"/>
    <property type="match status" value="1"/>
</dbReference>
<keyword evidence="9 11" id="KW-0539">Nucleus</keyword>
<comment type="pathway">
    <text evidence="10 11">tRNA modification; N(7)-methylguanine-tRNA biosynthesis.</text>
</comment>
<evidence type="ECO:0000256" key="8">
    <source>
        <dbReference type="ARBA" id="ARBA00022884"/>
    </source>
</evidence>
<evidence type="ECO:0000256" key="1">
    <source>
        <dbReference type="ARBA" id="ARBA00000142"/>
    </source>
</evidence>
<dbReference type="PANTHER" id="PTHR23417:SF16">
    <property type="entry name" value="TRNA (GUANINE-N(7)-)-METHYLTRANSFERASE"/>
    <property type="match status" value="1"/>
</dbReference>
<dbReference type="UniPathway" id="UPA00989"/>
<dbReference type="SUPFAM" id="SSF53335">
    <property type="entry name" value="S-adenosyl-L-methionine-dependent methyltransferases"/>
    <property type="match status" value="1"/>
</dbReference>
<dbReference type="EC" id="2.1.1.33" evidence="11"/>
<dbReference type="NCBIfam" id="TIGR00091">
    <property type="entry name" value="tRNA (guanosine(46)-N7)-methyltransferase TrmB"/>
    <property type="match status" value="1"/>
</dbReference>
<evidence type="ECO:0000256" key="3">
    <source>
        <dbReference type="ARBA" id="ARBA00022555"/>
    </source>
</evidence>
<comment type="caution">
    <text evidence="13">The sequence shown here is derived from an EMBL/GenBank/DDBJ whole genome shotgun (WGS) entry which is preliminary data.</text>
</comment>
<evidence type="ECO:0000256" key="12">
    <source>
        <dbReference type="SAM" id="MobiDB-lite"/>
    </source>
</evidence>
<dbReference type="CDD" id="cd02440">
    <property type="entry name" value="AdoMet_MTases"/>
    <property type="match status" value="1"/>
</dbReference>
<dbReference type="GO" id="GO:0106143">
    <property type="term" value="C:tRNA (m7G46) methyltransferase complex"/>
    <property type="evidence" value="ECO:0007669"/>
    <property type="project" value="UniProtKB-ARBA"/>
</dbReference>
<evidence type="ECO:0000256" key="11">
    <source>
        <dbReference type="HAMAP-Rule" id="MF_03055"/>
    </source>
</evidence>
<accession>A0A642UC74</accession>
<dbReference type="GO" id="GO:0008176">
    <property type="term" value="F:tRNA (guanine(46)-N7)-methyltransferase activity"/>
    <property type="evidence" value="ECO:0007669"/>
    <property type="project" value="UniProtKB-UniRule"/>
</dbReference>
<dbReference type="PANTHER" id="PTHR23417">
    <property type="entry name" value="3-DEOXY-D-MANNO-OCTULOSONIC-ACID TRANSFERASE/TRNA GUANINE-N 7 - -METHYLTRANSFERASE"/>
    <property type="match status" value="1"/>
</dbReference>
<feature type="binding site" evidence="11">
    <location>
        <begin position="242"/>
        <end position="244"/>
    </location>
    <ligand>
        <name>S-adenosyl-L-methionine</name>
        <dbReference type="ChEBI" id="CHEBI:59789"/>
    </ligand>
</feature>
<dbReference type="EMBL" id="SWFT01000163">
    <property type="protein sequence ID" value="KAA8896614.1"/>
    <property type="molecule type" value="Genomic_DNA"/>
</dbReference>
<feature type="region of interest" description="Disordered" evidence="12">
    <location>
        <begin position="1"/>
        <end position="23"/>
    </location>
</feature>
<proteinExistence type="inferred from homology"/>
<evidence type="ECO:0000256" key="9">
    <source>
        <dbReference type="ARBA" id="ARBA00023242"/>
    </source>
</evidence>
<dbReference type="HAMAP" id="MF_03055">
    <property type="entry name" value="tRNA_methyltr_TrmB_euk"/>
    <property type="match status" value="1"/>
</dbReference>
<evidence type="ECO:0000256" key="5">
    <source>
        <dbReference type="ARBA" id="ARBA00022679"/>
    </source>
</evidence>
<keyword evidence="3 11" id="KW-0820">tRNA-binding</keyword>
<evidence type="ECO:0000256" key="10">
    <source>
        <dbReference type="ARBA" id="ARBA00060552"/>
    </source>
</evidence>
<dbReference type="GO" id="GO:0005634">
    <property type="term" value="C:nucleus"/>
    <property type="evidence" value="ECO:0007669"/>
    <property type="project" value="UniProtKB-SubCell"/>
</dbReference>
<gene>
    <name evidence="11" type="primary">TRM8</name>
    <name evidence="13" type="ORF">DIURU_005626</name>
</gene>
<evidence type="ECO:0000256" key="7">
    <source>
        <dbReference type="ARBA" id="ARBA00022694"/>
    </source>
</evidence>
<dbReference type="VEuPathDB" id="FungiDB:DIURU_005626"/>
<dbReference type="OMA" id="LPNYFAK"/>
<comment type="similarity">
    <text evidence="11">Belongs to the class I-like SAM-binding methyltransferase superfamily. TrmB family.</text>
</comment>
<dbReference type="Proteomes" id="UP000449547">
    <property type="component" value="Unassembled WGS sequence"/>
</dbReference>
<feature type="binding site" evidence="11">
    <location>
        <position position="164"/>
    </location>
    <ligand>
        <name>S-adenosyl-L-methionine</name>
        <dbReference type="ChEBI" id="CHEBI:59789"/>
    </ligand>
</feature>
<comment type="catalytic activity">
    <reaction evidence="1 11">
        <text>guanosine(46) in tRNA + S-adenosyl-L-methionine = N(7)-methylguanosine(46) in tRNA + S-adenosyl-L-homocysteine</text>
        <dbReference type="Rhea" id="RHEA:42708"/>
        <dbReference type="Rhea" id="RHEA-COMP:10188"/>
        <dbReference type="Rhea" id="RHEA-COMP:10189"/>
        <dbReference type="ChEBI" id="CHEBI:57856"/>
        <dbReference type="ChEBI" id="CHEBI:59789"/>
        <dbReference type="ChEBI" id="CHEBI:74269"/>
        <dbReference type="ChEBI" id="CHEBI:74480"/>
        <dbReference type="EC" id="2.1.1.33"/>
    </reaction>
</comment>
<evidence type="ECO:0000313" key="14">
    <source>
        <dbReference type="Proteomes" id="UP000449547"/>
    </source>
</evidence>
<protein>
    <recommendedName>
        <fullName evidence="11">tRNA (guanine-N(7)-)-methyltransferase</fullName>
        <ecNumber evidence="11">2.1.1.33</ecNumber>
    </recommendedName>
    <alternativeName>
        <fullName evidence="11">Transfer RNA methyltransferase 8</fullName>
    </alternativeName>
    <alternativeName>
        <fullName evidence="11">tRNA (guanine(46)-N(7))-methyltransferase</fullName>
    </alternativeName>
    <alternativeName>
        <fullName evidence="11">tRNA(m7G46)-methyltransferase</fullName>
    </alternativeName>
</protein>
<evidence type="ECO:0000256" key="4">
    <source>
        <dbReference type="ARBA" id="ARBA00022603"/>
    </source>
</evidence>
<feature type="active site" evidence="11">
    <location>
        <position position="167"/>
    </location>
</feature>
<sequence>MVEQSKRKQYRGNKEDTRKKAKQVGFVEEKDAVALPKKRFYRQRAHSNPFSDHALEYPQSPESMDWSRLYPKLYKNNQVEIADIGCGFGGLLTKLAPEFPDKLILGMEIRTQVTQYVEDRIIALRQQNLEHAVNYQNIAVLRGNAMKFLPNFFKKGQLQKMFFCFPDPHFKQRKHKARIVTTTLLSEYAYVLREGGIVYTITDVADLHQWMVQHLEAHPLFERMPHEWEAQDKCVEIMYNATEEGQKVSRNRGDKFVACFRRLPDPAL</sequence>
<dbReference type="PROSITE" id="PS51625">
    <property type="entry name" value="SAM_MT_TRMB"/>
    <property type="match status" value="1"/>
</dbReference>
<dbReference type="Pfam" id="PF02390">
    <property type="entry name" value="Methyltransf_4"/>
    <property type="match status" value="1"/>
</dbReference>
<evidence type="ECO:0000256" key="2">
    <source>
        <dbReference type="ARBA" id="ARBA00004123"/>
    </source>
</evidence>
<dbReference type="GO" id="GO:0000049">
    <property type="term" value="F:tRNA binding"/>
    <property type="evidence" value="ECO:0007669"/>
    <property type="project" value="UniProtKB-UniRule"/>
</dbReference>
<dbReference type="InterPro" id="IPR025763">
    <property type="entry name" value="Trm8_euk"/>
</dbReference>